<evidence type="ECO:0000256" key="6">
    <source>
        <dbReference type="ARBA" id="ARBA00022438"/>
    </source>
</evidence>
<dbReference type="FunFam" id="2.60.40.1730:FF:000005">
    <property type="entry name" value="Aminopeptidase N"/>
    <property type="match status" value="1"/>
</dbReference>
<keyword evidence="19" id="KW-1185">Reference proteome</keyword>
<comment type="similarity">
    <text evidence="3">Belongs to the peptidase M1 family.</text>
</comment>
<dbReference type="CDD" id="cd09600">
    <property type="entry name" value="M1_APN"/>
    <property type="match status" value="1"/>
</dbReference>
<dbReference type="InterPro" id="IPR037144">
    <property type="entry name" value="Peptidase_M1_pepN_C_sf"/>
</dbReference>
<evidence type="ECO:0000256" key="4">
    <source>
        <dbReference type="ARBA" id="ARBA00012564"/>
    </source>
</evidence>
<evidence type="ECO:0000256" key="10">
    <source>
        <dbReference type="ARBA" id="ARBA00022833"/>
    </source>
</evidence>
<dbReference type="PANTHER" id="PTHR46322:SF1">
    <property type="entry name" value="PUROMYCIN-SENSITIVE AMINOPEPTIDASE"/>
    <property type="match status" value="1"/>
</dbReference>
<evidence type="ECO:0000256" key="9">
    <source>
        <dbReference type="ARBA" id="ARBA00022801"/>
    </source>
</evidence>
<dbReference type="Gene3D" id="2.60.40.1840">
    <property type="match status" value="1"/>
</dbReference>
<keyword evidence="8" id="KW-0479">Metal-binding</keyword>
<dbReference type="SUPFAM" id="SSF63737">
    <property type="entry name" value="Leukotriene A4 hydrolase N-terminal domain"/>
    <property type="match status" value="1"/>
</dbReference>
<evidence type="ECO:0000256" key="2">
    <source>
        <dbReference type="ARBA" id="ARBA00001947"/>
    </source>
</evidence>
<dbReference type="InterPro" id="IPR035414">
    <property type="entry name" value="Peptidase_M1_pepN_Ig-like"/>
</dbReference>
<dbReference type="Pfam" id="PF11940">
    <property type="entry name" value="DUF3458"/>
    <property type="match status" value="1"/>
</dbReference>
<dbReference type="GO" id="GO:0006508">
    <property type="term" value="P:proteolysis"/>
    <property type="evidence" value="ECO:0007669"/>
    <property type="project" value="UniProtKB-UniRule"/>
</dbReference>
<dbReference type="Proteomes" id="UP000198346">
    <property type="component" value="Unassembled WGS sequence"/>
</dbReference>
<evidence type="ECO:0000259" key="17">
    <source>
        <dbReference type="Pfam" id="PF17900"/>
    </source>
</evidence>
<dbReference type="Gene3D" id="2.60.40.1730">
    <property type="entry name" value="tricorn interacting facor f3 domain"/>
    <property type="match status" value="1"/>
</dbReference>
<evidence type="ECO:0000259" key="14">
    <source>
        <dbReference type="Pfam" id="PF01433"/>
    </source>
</evidence>
<dbReference type="SUPFAM" id="SSF55486">
    <property type="entry name" value="Metalloproteases ('zincins'), catalytic domain"/>
    <property type="match status" value="1"/>
</dbReference>
<dbReference type="InterPro" id="IPR027268">
    <property type="entry name" value="Peptidase_M4/M1_CTD_sf"/>
</dbReference>
<dbReference type="GO" id="GO:0016285">
    <property type="term" value="F:alanyl aminopeptidase activity"/>
    <property type="evidence" value="ECO:0007669"/>
    <property type="project" value="UniProtKB-EC"/>
</dbReference>
<dbReference type="Pfam" id="PF01433">
    <property type="entry name" value="Peptidase_M1"/>
    <property type="match status" value="1"/>
</dbReference>
<dbReference type="Gene3D" id="1.10.390.10">
    <property type="entry name" value="Neutral Protease Domain 2"/>
    <property type="match status" value="1"/>
</dbReference>
<comment type="function">
    <text evidence="12">Aminopeptidase N is involved in the degradation of intracellular peptides generated by protein breakdown during normal growth as well as in response to nutrient starvation.</text>
</comment>
<dbReference type="RefSeq" id="WP_089412297.1">
    <property type="nucleotide sequence ID" value="NZ_FZQA01000003.1"/>
</dbReference>
<comment type="catalytic activity">
    <reaction evidence="1">
        <text>Release of an N-terminal amino acid, Xaa-|-Yaa- from a peptide, amide or arylamide. Xaa is preferably Ala, but may be most amino acids including Pro (slow action). When a terminal hydrophobic residue is followed by a prolyl residue, the two may be released as an intact Xaa-Pro dipeptide.</text>
        <dbReference type="EC" id="3.4.11.2"/>
    </reaction>
</comment>
<name>A0A239PT83_9PROT</name>
<reference evidence="18 19" key="1">
    <citation type="submission" date="2017-07" db="EMBL/GenBank/DDBJ databases">
        <authorList>
            <person name="Sun Z.S."/>
            <person name="Albrecht U."/>
            <person name="Echele G."/>
            <person name="Lee C.C."/>
        </authorList>
    </citation>
    <scope>NUCLEOTIDE SEQUENCE [LARGE SCALE GENOMIC DNA]</scope>
    <source>
        <strain evidence="18 19">CGMCC 1.12710</strain>
    </source>
</reference>
<dbReference type="InterPro" id="IPR014782">
    <property type="entry name" value="Peptidase_M1_dom"/>
</dbReference>
<evidence type="ECO:0000256" key="5">
    <source>
        <dbReference type="ARBA" id="ARBA00015611"/>
    </source>
</evidence>
<dbReference type="InterPro" id="IPR012779">
    <property type="entry name" value="Peptidase_M1_pepN"/>
</dbReference>
<evidence type="ECO:0000313" key="19">
    <source>
        <dbReference type="Proteomes" id="UP000198346"/>
    </source>
</evidence>
<evidence type="ECO:0000256" key="3">
    <source>
        <dbReference type="ARBA" id="ARBA00010136"/>
    </source>
</evidence>
<dbReference type="Gene3D" id="3.30.2010.30">
    <property type="match status" value="1"/>
</dbReference>
<feature type="domain" description="Peptidase M1 membrane alanine aminopeptidase" evidence="14">
    <location>
        <begin position="236"/>
        <end position="449"/>
    </location>
</feature>
<dbReference type="InterPro" id="IPR001930">
    <property type="entry name" value="Peptidase_M1"/>
</dbReference>
<dbReference type="InterPro" id="IPR024601">
    <property type="entry name" value="Peptidase_M1_pepN_C"/>
</dbReference>
<dbReference type="InterPro" id="IPR045357">
    <property type="entry name" value="Aminopeptidase_N-like_N"/>
</dbReference>
<feature type="domain" description="Aminopeptidase N-like N-terminal" evidence="17">
    <location>
        <begin position="124"/>
        <end position="197"/>
    </location>
</feature>
<keyword evidence="11" id="KW-0482">Metalloprotease</keyword>
<gene>
    <name evidence="18" type="ORF">SAMN06297382_1837</name>
</gene>
<evidence type="ECO:0000256" key="12">
    <source>
        <dbReference type="ARBA" id="ARBA00059739"/>
    </source>
</evidence>
<organism evidence="18 19">
    <name type="scientific">Amphiplicatus metriothermophilus</name>
    <dbReference type="NCBI Taxonomy" id="1519374"/>
    <lineage>
        <taxon>Bacteria</taxon>
        <taxon>Pseudomonadati</taxon>
        <taxon>Pseudomonadota</taxon>
        <taxon>Alphaproteobacteria</taxon>
        <taxon>Parvularculales</taxon>
        <taxon>Parvularculaceae</taxon>
        <taxon>Amphiplicatus</taxon>
    </lineage>
</organism>
<feature type="domain" description="Peptidase M1 alanyl aminopeptidase C-terminal" evidence="16">
    <location>
        <begin position="552"/>
        <end position="876"/>
    </location>
</feature>
<dbReference type="OrthoDB" id="100605at2"/>
<evidence type="ECO:0000256" key="13">
    <source>
        <dbReference type="NCBIfam" id="TIGR02414"/>
    </source>
</evidence>
<feature type="domain" description="Peptidase M1 alanyl aminopeptidase Ig-like fold" evidence="15">
    <location>
        <begin position="455"/>
        <end position="547"/>
    </location>
</feature>
<dbReference type="FunFam" id="3.30.2010.30:FF:000002">
    <property type="entry name" value="Putative aminopeptidase N"/>
    <property type="match status" value="1"/>
</dbReference>
<dbReference type="AlphaFoldDB" id="A0A239PT83"/>
<evidence type="ECO:0000259" key="16">
    <source>
        <dbReference type="Pfam" id="PF17432"/>
    </source>
</evidence>
<dbReference type="PRINTS" id="PR00756">
    <property type="entry name" value="ALADIPTASE"/>
</dbReference>
<evidence type="ECO:0000259" key="15">
    <source>
        <dbReference type="Pfam" id="PF11940"/>
    </source>
</evidence>
<dbReference type="EMBL" id="FZQA01000003">
    <property type="protein sequence ID" value="SNT73485.1"/>
    <property type="molecule type" value="Genomic_DNA"/>
</dbReference>
<keyword evidence="6 18" id="KW-0031">Aminopeptidase</keyword>
<dbReference type="PANTHER" id="PTHR46322">
    <property type="entry name" value="PUROMYCIN-SENSITIVE AMINOPEPTIDASE"/>
    <property type="match status" value="1"/>
</dbReference>
<proteinExistence type="inferred from homology"/>
<dbReference type="GO" id="GO:0008270">
    <property type="term" value="F:zinc ion binding"/>
    <property type="evidence" value="ECO:0007669"/>
    <property type="project" value="InterPro"/>
</dbReference>
<dbReference type="Gene3D" id="1.25.50.10">
    <property type="entry name" value="Peptidase M1, alanyl aminopeptidase, C-terminal domain"/>
    <property type="match status" value="1"/>
</dbReference>
<keyword evidence="7" id="KW-0645">Protease</keyword>
<protein>
    <recommendedName>
        <fullName evidence="5 13">Aminopeptidase N</fullName>
        <ecNumber evidence="4 13">3.4.11.2</ecNumber>
    </recommendedName>
</protein>
<dbReference type="InterPro" id="IPR042097">
    <property type="entry name" value="Aminopeptidase_N-like_N_sf"/>
</dbReference>
<dbReference type="Pfam" id="PF17432">
    <property type="entry name" value="DUF3458_C"/>
    <property type="match status" value="1"/>
</dbReference>
<evidence type="ECO:0000256" key="11">
    <source>
        <dbReference type="ARBA" id="ARBA00023049"/>
    </source>
</evidence>
<comment type="cofactor">
    <cofactor evidence="2">
        <name>Zn(2+)</name>
        <dbReference type="ChEBI" id="CHEBI:29105"/>
    </cofactor>
</comment>
<evidence type="ECO:0000313" key="18">
    <source>
        <dbReference type="EMBL" id="SNT73485.1"/>
    </source>
</evidence>
<dbReference type="NCBIfam" id="TIGR02414">
    <property type="entry name" value="pepN_proteo"/>
    <property type="match status" value="1"/>
</dbReference>
<keyword evidence="9" id="KW-0378">Hydrolase</keyword>
<accession>A0A239PT83</accession>
<sequence length="877" mass="98255">MRDDAPPDAPAPRPVRLADYRPPAYLINRIELDFCLDPQRTIVASRLSVQKAPGTPAGAPLVLDGEKIELLSVALDGAPLPKDRYALDEKSLTLFDPPESFALAIRTACAPAANTALSGLYISNDMFCTQCEAEGFRRITYFLDRPDVLAKYAVRIEADQARYPVLLSNGNSVESGMLPEGRHFVRWEDPHPKPSYLFALVGGDLAAVEDSFITRSGRKVALKIFVQPQNADKCAYTLDCLKRAMRWDEETFGREYDLDIFMIVAVDHFNFGAMENKGLNIFNSAYVLASPETATDTDYEAIESIVAHEYFHNWSGNRVTCRDWFQLCLKEGFTVFRDQEFSADMRSRAVQRIKDVRRLWSQQFPEDAGPLAHPPRPETYITIDNFYTATVYEKGAEIVRMVKTLLRHEKFRSACDLYFERHDGEAATVEDFVRAMEDGGGIDLRQFRRWYSDAGTPRVSVREHIAPSGAYALELAQKTDPTPGQSEKPPRHIPIAYALYGAESGRRLAEGVLEFKEETGHFDLGKFDERPIASLLTGFSAPVRLERSLSLDDRLFLAARDDDLFNRWAATEALWRDLCLAFAGAKEMESREAALSRFEEALFAAMGEADRDPALAAELLRCPSEADLARNVEIIEPTAIVRGRTYVREAVGAALKDRLLALYERLRPNRPFQPTAEQAGERALKNAALALLVAAGETSLALEQAKSANNMTDEAAATATLATSSGPERREALDRFYARWKADALVVNKWLAWNAMRPEPDGAQGDSSLDHVRRLTGHEAFDRRNPNKARSLLGVFARENLAGFHRLDGAGYRFFVDEILSIDALNPQLAARLIAALDNWRRLEPHRRAQAERELRRLANAKGISPNLYEMAARLLA</sequence>
<dbReference type="Pfam" id="PF17900">
    <property type="entry name" value="Peptidase_M1_N"/>
    <property type="match status" value="1"/>
</dbReference>
<dbReference type="GO" id="GO:0008237">
    <property type="term" value="F:metallopeptidase activity"/>
    <property type="evidence" value="ECO:0007669"/>
    <property type="project" value="UniProtKB-UniRule"/>
</dbReference>
<keyword evidence="10" id="KW-0862">Zinc</keyword>
<evidence type="ECO:0000256" key="1">
    <source>
        <dbReference type="ARBA" id="ARBA00000098"/>
    </source>
</evidence>
<evidence type="ECO:0000256" key="8">
    <source>
        <dbReference type="ARBA" id="ARBA00022723"/>
    </source>
</evidence>
<evidence type="ECO:0000256" key="7">
    <source>
        <dbReference type="ARBA" id="ARBA00022670"/>
    </source>
</evidence>
<dbReference type="InterPro" id="IPR038438">
    <property type="entry name" value="PepN_Ig-like_sf"/>
</dbReference>
<dbReference type="EC" id="3.4.11.2" evidence="4 13"/>